<organism evidence="1 2">
    <name type="scientific">Salix dunnii</name>
    <dbReference type="NCBI Taxonomy" id="1413687"/>
    <lineage>
        <taxon>Eukaryota</taxon>
        <taxon>Viridiplantae</taxon>
        <taxon>Streptophyta</taxon>
        <taxon>Embryophyta</taxon>
        <taxon>Tracheophyta</taxon>
        <taxon>Spermatophyta</taxon>
        <taxon>Magnoliopsida</taxon>
        <taxon>eudicotyledons</taxon>
        <taxon>Gunneridae</taxon>
        <taxon>Pentapetalae</taxon>
        <taxon>rosids</taxon>
        <taxon>fabids</taxon>
        <taxon>Malpighiales</taxon>
        <taxon>Salicaceae</taxon>
        <taxon>Saliceae</taxon>
        <taxon>Salix</taxon>
    </lineage>
</organism>
<keyword evidence="2" id="KW-1185">Reference proteome</keyword>
<reference evidence="1 2" key="1">
    <citation type="submission" date="2020-10" db="EMBL/GenBank/DDBJ databases">
        <title>Plant Genome Project.</title>
        <authorList>
            <person name="Zhang R.-G."/>
        </authorList>
    </citation>
    <scope>NUCLEOTIDE SEQUENCE [LARGE SCALE GENOMIC DNA]</scope>
    <source>
        <strain evidence="1">FAFU-HL-1</strain>
        <tissue evidence="1">Leaf</tissue>
    </source>
</reference>
<dbReference type="EMBL" id="JADGMS010000001">
    <property type="protein sequence ID" value="KAF9689616.1"/>
    <property type="molecule type" value="Genomic_DNA"/>
</dbReference>
<dbReference type="Proteomes" id="UP000657918">
    <property type="component" value="Unassembled WGS sequence"/>
</dbReference>
<protein>
    <submittedName>
        <fullName evidence="1">Uncharacterized protein</fullName>
    </submittedName>
</protein>
<accession>A0A835NAL0</accession>
<evidence type="ECO:0000313" key="2">
    <source>
        <dbReference type="Proteomes" id="UP000657918"/>
    </source>
</evidence>
<sequence>MASIPVCQFSPDEFSVITSIMAGEDQSYVRTDSFSSTNMSRCAISNFSCAMLADHQDHGNFPVLYDHKNDDALGIFLGESEIMSPIPVPNSLPERSGILDIDAPKLMDYKMGHKGDIAKIQNFDCGYREDFGEVMPNFTLVCPLFGEKWIFFLVLMVCKL</sequence>
<proteinExistence type="predicted"/>
<evidence type="ECO:0000313" key="1">
    <source>
        <dbReference type="EMBL" id="KAF9689616.1"/>
    </source>
</evidence>
<dbReference type="AlphaFoldDB" id="A0A835NAL0"/>
<gene>
    <name evidence="1" type="ORF">SADUNF_Sadunf01G0110900</name>
</gene>
<comment type="caution">
    <text evidence="1">The sequence shown here is derived from an EMBL/GenBank/DDBJ whole genome shotgun (WGS) entry which is preliminary data.</text>
</comment>
<dbReference type="OrthoDB" id="153872at2759"/>
<name>A0A835NAL0_9ROSI</name>